<keyword evidence="2" id="KW-1185">Reference proteome</keyword>
<proteinExistence type="predicted"/>
<evidence type="ECO:0000313" key="2">
    <source>
        <dbReference type="Proteomes" id="UP001172457"/>
    </source>
</evidence>
<gene>
    <name evidence="1" type="ORF">OSB04_022990</name>
</gene>
<evidence type="ECO:0000313" key="1">
    <source>
        <dbReference type="EMBL" id="KAJ9543283.1"/>
    </source>
</evidence>
<dbReference type="EMBL" id="JARYMX010000006">
    <property type="protein sequence ID" value="KAJ9543283.1"/>
    <property type="molecule type" value="Genomic_DNA"/>
</dbReference>
<sequence length="286" mass="33052">MLNRLFSRWSGSPIRLFMEKLRLTKIAIKEWRTKKPRQDRLIEIKEIERRDALDLRQRARLKWAIEGDENARFFHGLINSNRRNNFIHGLSVNGLWISESSVIKEEAVEFFANKFTNPSDTRPAFRSNRFMKLTQEQADFLESSISESDLKSAVWDCGSDKAPRFWKTIKGDFFAAVKHFEESAFFDKGCNSSFLTLLPKVDSPLCFNDYRPISLIGCLYKLIAKILATRLKQVISSVIGSNKPLSFKVVASLTGPLIASEILSWAKKNRKQTFLFKDDSTRRSTR</sequence>
<protein>
    <recommendedName>
        <fullName evidence="3">Reverse transcriptase</fullName>
    </recommendedName>
</protein>
<dbReference type="AlphaFoldDB" id="A0AA38SJ09"/>
<name>A0AA38SJ09_9ASTR</name>
<dbReference type="PANTHER" id="PTHR46890:SF50">
    <property type="entry name" value="RNA-DIRECTED DNA POLYMERASE, EUKARYOTA, REVERSE TRANSCRIPTASE ZINC-BINDING DOMAIN PROTEIN-RELATED"/>
    <property type="match status" value="1"/>
</dbReference>
<comment type="caution">
    <text evidence="1">The sequence shown here is derived from an EMBL/GenBank/DDBJ whole genome shotgun (WGS) entry which is preliminary data.</text>
</comment>
<reference evidence="1" key="1">
    <citation type="submission" date="2023-03" db="EMBL/GenBank/DDBJ databases">
        <title>Chromosome-scale reference genome and RAD-based genetic map of yellow starthistle (Centaurea solstitialis) reveal putative structural variation and QTLs associated with invader traits.</title>
        <authorList>
            <person name="Reatini B."/>
            <person name="Cang F.A."/>
            <person name="Jiang Q."/>
            <person name="Mckibben M.T.W."/>
            <person name="Barker M.S."/>
            <person name="Rieseberg L.H."/>
            <person name="Dlugosch K.M."/>
        </authorList>
    </citation>
    <scope>NUCLEOTIDE SEQUENCE</scope>
    <source>
        <strain evidence="1">CAN-66</strain>
        <tissue evidence="1">Leaf</tissue>
    </source>
</reference>
<organism evidence="1 2">
    <name type="scientific">Centaurea solstitialis</name>
    <name type="common">yellow star-thistle</name>
    <dbReference type="NCBI Taxonomy" id="347529"/>
    <lineage>
        <taxon>Eukaryota</taxon>
        <taxon>Viridiplantae</taxon>
        <taxon>Streptophyta</taxon>
        <taxon>Embryophyta</taxon>
        <taxon>Tracheophyta</taxon>
        <taxon>Spermatophyta</taxon>
        <taxon>Magnoliopsida</taxon>
        <taxon>eudicotyledons</taxon>
        <taxon>Gunneridae</taxon>
        <taxon>Pentapetalae</taxon>
        <taxon>asterids</taxon>
        <taxon>campanulids</taxon>
        <taxon>Asterales</taxon>
        <taxon>Asteraceae</taxon>
        <taxon>Carduoideae</taxon>
        <taxon>Cardueae</taxon>
        <taxon>Centaureinae</taxon>
        <taxon>Centaurea</taxon>
    </lineage>
</organism>
<dbReference type="InterPro" id="IPR052343">
    <property type="entry name" value="Retrotransposon-Effector_Assoc"/>
</dbReference>
<evidence type="ECO:0008006" key="3">
    <source>
        <dbReference type="Google" id="ProtNLM"/>
    </source>
</evidence>
<accession>A0AA38SJ09</accession>
<dbReference type="Proteomes" id="UP001172457">
    <property type="component" value="Chromosome 6"/>
</dbReference>
<dbReference type="PANTHER" id="PTHR46890">
    <property type="entry name" value="NON-LTR RETROLELEMENT REVERSE TRANSCRIPTASE-LIKE PROTEIN-RELATED"/>
    <property type="match status" value="1"/>
</dbReference>